<evidence type="ECO:0000313" key="2">
    <source>
        <dbReference type="EMBL" id="MPN13689.1"/>
    </source>
</evidence>
<evidence type="ECO:0000256" key="1">
    <source>
        <dbReference type="SAM" id="MobiDB-lite"/>
    </source>
</evidence>
<gene>
    <name evidence="2" type="ORF">SDC9_161013</name>
</gene>
<dbReference type="AlphaFoldDB" id="A0A645FK24"/>
<organism evidence="2">
    <name type="scientific">bioreactor metagenome</name>
    <dbReference type="NCBI Taxonomy" id="1076179"/>
    <lineage>
        <taxon>unclassified sequences</taxon>
        <taxon>metagenomes</taxon>
        <taxon>ecological metagenomes</taxon>
    </lineage>
</organism>
<name>A0A645FK24_9ZZZZ</name>
<feature type="region of interest" description="Disordered" evidence="1">
    <location>
        <begin position="1"/>
        <end position="56"/>
    </location>
</feature>
<sequence length="56" mass="6214">MAPVRLHRALPVGKAAEDGKGRVENRQAQNQKRHRKGDDSPGFKQPLYGHTGQNIP</sequence>
<proteinExistence type="predicted"/>
<reference evidence="2" key="1">
    <citation type="submission" date="2019-08" db="EMBL/GenBank/DDBJ databases">
        <authorList>
            <person name="Kucharzyk K."/>
            <person name="Murdoch R.W."/>
            <person name="Higgins S."/>
            <person name="Loffler F."/>
        </authorList>
    </citation>
    <scope>NUCLEOTIDE SEQUENCE</scope>
</reference>
<protein>
    <submittedName>
        <fullName evidence="2">Uncharacterized protein</fullName>
    </submittedName>
</protein>
<comment type="caution">
    <text evidence="2">The sequence shown here is derived from an EMBL/GenBank/DDBJ whole genome shotgun (WGS) entry which is preliminary data.</text>
</comment>
<dbReference type="EMBL" id="VSSQ01060220">
    <property type="protein sequence ID" value="MPN13689.1"/>
    <property type="molecule type" value="Genomic_DNA"/>
</dbReference>
<feature type="compositionally biased region" description="Basic and acidic residues" evidence="1">
    <location>
        <begin position="15"/>
        <end position="25"/>
    </location>
</feature>
<accession>A0A645FK24</accession>